<dbReference type="AlphaFoldDB" id="A0A485KLM2"/>
<organism evidence="3 4">
    <name type="scientific">Aphanomyces stellatus</name>
    <dbReference type="NCBI Taxonomy" id="120398"/>
    <lineage>
        <taxon>Eukaryota</taxon>
        <taxon>Sar</taxon>
        <taxon>Stramenopiles</taxon>
        <taxon>Oomycota</taxon>
        <taxon>Saprolegniomycetes</taxon>
        <taxon>Saprolegniales</taxon>
        <taxon>Verrucalvaceae</taxon>
        <taxon>Aphanomyces</taxon>
    </lineage>
</organism>
<keyword evidence="4" id="KW-1185">Reference proteome</keyword>
<dbReference type="InterPro" id="IPR029044">
    <property type="entry name" value="Nucleotide-diphossugar_trans"/>
</dbReference>
<dbReference type="Proteomes" id="UP000332933">
    <property type="component" value="Unassembled WGS sequence"/>
</dbReference>
<feature type="transmembrane region" description="Helical" evidence="1">
    <location>
        <begin position="22"/>
        <end position="51"/>
    </location>
</feature>
<sequence length="347" mass="38630">MDGPAVAADGTRTPRRRRKVSLCAGHCTLQGLFFALVLLTVASGAMLLLAMRPRGLEWRPDPRDAAVHAAPHDAPRRAYMLYATDAISVCNALIMAHHIRRLGTPTSIPIVVLVSTSMPPLTAAALATLTRVVMVDPWSQPSHLGRKRVWRDSLTKLRIFEERGFDHVIYLDSDMWLHRNLDHLFDLPRSILHAPAAYYVSSPTTLFASTLLVFAPSNGRLAALLDAARRGPPDAFDMDILNDVWPRDRVAFLPPHYVVLNGDLNPDSTTLGFDSIDARINATFATHFSALPSGAYGKPWEVTSHHRRAKHNLSPRFLDLFELYWAAHDALCPWLTKDKAKTNGWLS</sequence>
<dbReference type="EMBL" id="VJMH01005117">
    <property type="protein sequence ID" value="KAF0700554.1"/>
    <property type="molecule type" value="Genomic_DNA"/>
</dbReference>
<dbReference type="InterPro" id="IPR050587">
    <property type="entry name" value="GNT1/Glycosyltrans_8"/>
</dbReference>
<reference evidence="2" key="2">
    <citation type="submission" date="2019-06" db="EMBL/GenBank/DDBJ databases">
        <title>Genomics analysis of Aphanomyces spp. identifies a new class of oomycete effector associated with host adaptation.</title>
        <authorList>
            <person name="Gaulin E."/>
        </authorList>
    </citation>
    <scope>NUCLEOTIDE SEQUENCE</scope>
    <source>
        <strain evidence="2">CBS 578.67</strain>
    </source>
</reference>
<gene>
    <name evidence="3" type="primary">Aste57867_8890</name>
    <name evidence="2" type="ORF">As57867_008855</name>
    <name evidence="3" type="ORF">ASTE57867_8890</name>
</gene>
<keyword evidence="1" id="KW-1133">Transmembrane helix</keyword>
<evidence type="ECO:0000313" key="2">
    <source>
        <dbReference type="EMBL" id="KAF0700554.1"/>
    </source>
</evidence>
<evidence type="ECO:0000256" key="1">
    <source>
        <dbReference type="SAM" id="Phobius"/>
    </source>
</evidence>
<evidence type="ECO:0000313" key="3">
    <source>
        <dbReference type="EMBL" id="VFT85774.1"/>
    </source>
</evidence>
<keyword evidence="1" id="KW-0812">Transmembrane</keyword>
<proteinExistence type="predicted"/>
<accession>A0A485KLM2</accession>
<dbReference type="SUPFAM" id="SSF53448">
    <property type="entry name" value="Nucleotide-diphospho-sugar transferases"/>
    <property type="match status" value="1"/>
</dbReference>
<dbReference type="PANTHER" id="PTHR11183">
    <property type="entry name" value="GLYCOGENIN SUBFAMILY MEMBER"/>
    <property type="match status" value="1"/>
</dbReference>
<name>A0A485KLM2_9STRA</name>
<dbReference type="OrthoDB" id="72977at2759"/>
<dbReference type="EMBL" id="CAADRA010005138">
    <property type="protein sequence ID" value="VFT85774.1"/>
    <property type="molecule type" value="Genomic_DNA"/>
</dbReference>
<reference evidence="3 4" key="1">
    <citation type="submission" date="2019-03" db="EMBL/GenBank/DDBJ databases">
        <authorList>
            <person name="Gaulin E."/>
            <person name="Dumas B."/>
        </authorList>
    </citation>
    <scope>NUCLEOTIDE SEQUENCE [LARGE SCALE GENOMIC DNA]</scope>
    <source>
        <strain evidence="3">CBS 568.67</strain>
    </source>
</reference>
<dbReference type="Gene3D" id="3.90.550.10">
    <property type="entry name" value="Spore Coat Polysaccharide Biosynthesis Protein SpsA, Chain A"/>
    <property type="match status" value="1"/>
</dbReference>
<evidence type="ECO:0000313" key="4">
    <source>
        <dbReference type="Proteomes" id="UP000332933"/>
    </source>
</evidence>
<keyword evidence="1" id="KW-0472">Membrane</keyword>
<protein>
    <submittedName>
        <fullName evidence="3">Aste57867_8890 protein</fullName>
    </submittedName>
</protein>